<feature type="domain" description="J" evidence="1">
    <location>
        <begin position="65"/>
        <end position="135"/>
    </location>
</feature>
<reference evidence="2" key="1">
    <citation type="submission" date="2023-03" db="EMBL/GenBank/DDBJ databases">
        <authorList>
            <person name="Julca I."/>
        </authorList>
    </citation>
    <scope>NUCLEOTIDE SEQUENCE</scope>
</reference>
<dbReference type="Proteomes" id="UP001161247">
    <property type="component" value="Chromosome 1"/>
</dbReference>
<dbReference type="SUPFAM" id="SSF46565">
    <property type="entry name" value="Chaperone J-domain"/>
    <property type="match status" value="1"/>
</dbReference>
<evidence type="ECO:0000313" key="3">
    <source>
        <dbReference type="Proteomes" id="UP001161247"/>
    </source>
</evidence>
<evidence type="ECO:0000313" key="2">
    <source>
        <dbReference type="EMBL" id="CAI9088139.1"/>
    </source>
</evidence>
<accession>A0AAV1BXR1</accession>
<organism evidence="2 3">
    <name type="scientific">Oldenlandia corymbosa var. corymbosa</name>
    <dbReference type="NCBI Taxonomy" id="529605"/>
    <lineage>
        <taxon>Eukaryota</taxon>
        <taxon>Viridiplantae</taxon>
        <taxon>Streptophyta</taxon>
        <taxon>Embryophyta</taxon>
        <taxon>Tracheophyta</taxon>
        <taxon>Spermatophyta</taxon>
        <taxon>Magnoliopsida</taxon>
        <taxon>eudicotyledons</taxon>
        <taxon>Gunneridae</taxon>
        <taxon>Pentapetalae</taxon>
        <taxon>asterids</taxon>
        <taxon>lamiids</taxon>
        <taxon>Gentianales</taxon>
        <taxon>Rubiaceae</taxon>
        <taxon>Rubioideae</taxon>
        <taxon>Spermacoceae</taxon>
        <taxon>Hedyotis-Oldenlandia complex</taxon>
        <taxon>Oldenlandia</taxon>
    </lineage>
</organism>
<dbReference type="InterPro" id="IPR036869">
    <property type="entry name" value="J_dom_sf"/>
</dbReference>
<name>A0AAV1BXR1_OLDCO</name>
<dbReference type="PANTHER" id="PTHR45432:SF2">
    <property type="entry name" value="CHAPERONE PROTEIN DNAJ 11, CHLOROPLASTIC"/>
    <property type="match status" value="1"/>
</dbReference>
<dbReference type="PRINTS" id="PR00625">
    <property type="entry name" value="JDOMAIN"/>
</dbReference>
<keyword evidence="3" id="KW-1185">Reference proteome</keyword>
<dbReference type="PROSITE" id="PS50076">
    <property type="entry name" value="DNAJ_2"/>
    <property type="match status" value="1"/>
</dbReference>
<gene>
    <name evidence="2" type="ORF">OLC1_LOCUS784</name>
</gene>
<dbReference type="CDD" id="cd06257">
    <property type="entry name" value="DnaJ"/>
    <property type="match status" value="1"/>
</dbReference>
<sequence>MLGTIVRPSGAFLGTIPEGFRSEGKMPCAAVRMPGRSTIKAAVAEAEAEAFTPPSAMETGRKPMNLYEVLRVKKSASQSEIKSAYRSLAKIYHPDVAVVAKHPEESFGGCDFIEIHKAYSTLSDPAARAIYDLTLSIGSERRRPLAGVYNNNSSSGGFRRHSGFYTSRRWETDQCW</sequence>
<protein>
    <submittedName>
        <fullName evidence="2">OLC1v1022385C1</fullName>
    </submittedName>
</protein>
<dbReference type="PANTHER" id="PTHR45432">
    <property type="entry name" value="CHAPERONE PROTEIN DNAJ 11, CHLOROPLASTIC-LIKE"/>
    <property type="match status" value="1"/>
</dbReference>
<dbReference type="PROSITE" id="PS00636">
    <property type="entry name" value="DNAJ_1"/>
    <property type="match status" value="1"/>
</dbReference>
<dbReference type="SMART" id="SM00271">
    <property type="entry name" value="DnaJ"/>
    <property type="match status" value="1"/>
</dbReference>
<proteinExistence type="predicted"/>
<dbReference type="InterPro" id="IPR018253">
    <property type="entry name" value="DnaJ_domain_CS"/>
</dbReference>
<dbReference type="Gene3D" id="1.10.287.110">
    <property type="entry name" value="DnaJ domain"/>
    <property type="match status" value="1"/>
</dbReference>
<dbReference type="AlphaFoldDB" id="A0AAV1BXR1"/>
<dbReference type="EMBL" id="OX459118">
    <property type="protein sequence ID" value="CAI9088139.1"/>
    <property type="molecule type" value="Genomic_DNA"/>
</dbReference>
<dbReference type="Pfam" id="PF00226">
    <property type="entry name" value="DnaJ"/>
    <property type="match status" value="1"/>
</dbReference>
<evidence type="ECO:0000259" key="1">
    <source>
        <dbReference type="PROSITE" id="PS50076"/>
    </source>
</evidence>
<dbReference type="InterPro" id="IPR001623">
    <property type="entry name" value="DnaJ_domain"/>
</dbReference>